<reference evidence="2" key="1">
    <citation type="submission" date="2022-04" db="EMBL/GenBank/DDBJ databases">
        <title>Carnegiea gigantea Genome sequencing and assembly v2.</title>
        <authorList>
            <person name="Copetti D."/>
            <person name="Sanderson M.J."/>
            <person name="Burquez A."/>
            <person name="Wojciechowski M.F."/>
        </authorList>
    </citation>
    <scope>NUCLEOTIDE SEQUENCE</scope>
    <source>
        <strain evidence="2">SGP5-SGP5p</strain>
        <tissue evidence="2">Aerial part</tissue>
    </source>
</reference>
<accession>A0A9Q1KPH6</accession>
<keyword evidence="1" id="KW-0472">Membrane</keyword>
<keyword evidence="1" id="KW-0812">Transmembrane</keyword>
<proteinExistence type="predicted"/>
<sequence length="356" mass="39356">MNDHQQQESYDMRLLVLPLINMVVRPELVLFCLDYTASTHYLLKASMLCLFLLCFISTSIQLGNLNGDGLLIRPQFGCSSPFLASALLFSLLCPTSVFLYAYPIIIVTSLLPPFSRVLHSFLLRLRNAFSTFIAPLPSPADEDSDSLMLQCNMRVRGGEGPLLKSCRYVTLTEYVILEGYANGGESHKATLYQYKHEEGESMIFKPLGDQVSKICSPQHSNIDFETISNFKSSFISMPADDYTASTHHLLKASMLCLLLLCFISTAIQLDINPSGDGLLIRPQFGYSSPFLASALLLSVLCPTSVFLYAYPLIIVTSLLPPFSGVLRSFLLRLRIAFSTCIAPLASPADEDSDSLV</sequence>
<dbReference type="AlphaFoldDB" id="A0A9Q1KPH6"/>
<organism evidence="2 3">
    <name type="scientific">Carnegiea gigantea</name>
    <dbReference type="NCBI Taxonomy" id="171969"/>
    <lineage>
        <taxon>Eukaryota</taxon>
        <taxon>Viridiplantae</taxon>
        <taxon>Streptophyta</taxon>
        <taxon>Embryophyta</taxon>
        <taxon>Tracheophyta</taxon>
        <taxon>Spermatophyta</taxon>
        <taxon>Magnoliopsida</taxon>
        <taxon>eudicotyledons</taxon>
        <taxon>Gunneridae</taxon>
        <taxon>Pentapetalae</taxon>
        <taxon>Caryophyllales</taxon>
        <taxon>Cactineae</taxon>
        <taxon>Cactaceae</taxon>
        <taxon>Cactoideae</taxon>
        <taxon>Echinocereeae</taxon>
        <taxon>Carnegiea</taxon>
    </lineage>
</organism>
<comment type="caution">
    <text evidence="2">The sequence shown here is derived from an EMBL/GenBank/DDBJ whole genome shotgun (WGS) entry which is preliminary data.</text>
</comment>
<keyword evidence="3" id="KW-1185">Reference proteome</keyword>
<feature type="transmembrane region" description="Helical" evidence="1">
    <location>
        <begin position="45"/>
        <end position="62"/>
    </location>
</feature>
<evidence type="ECO:0000313" key="3">
    <source>
        <dbReference type="Proteomes" id="UP001153076"/>
    </source>
</evidence>
<protein>
    <submittedName>
        <fullName evidence="2">Uncharacterized protein</fullName>
    </submittedName>
</protein>
<dbReference type="EMBL" id="JAKOGI010000038">
    <property type="protein sequence ID" value="KAJ8447440.1"/>
    <property type="molecule type" value="Genomic_DNA"/>
</dbReference>
<feature type="transmembrane region" description="Helical" evidence="1">
    <location>
        <begin position="82"/>
        <end position="111"/>
    </location>
</feature>
<gene>
    <name evidence="2" type="ORF">Cgig2_019434</name>
</gene>
<feature type="transmembrane region" description="Helical" evidence="1">
    <location>
        <begin position="252"/>
        <end position="271"/>
    </location>
</feature>
<evidence type="ECO:0000313" key="2">
    <source>
        <dbReference type="EMBL" id="KAJ8447440.1"/>
    </source>
</evidence>
<dbReference type="Proteomes" id="UP001153076">
    <property type="component" value="Unassembled WGS sequence"/>
</dbReference>
<feature type="transmembrane region" description="Helical" evidence="1">
    <location>
        <begin position="291"/>
        <end position="319"/>
    </location>
</feature>
<evidence type="ECO:0000256" key="1">
    <source>
        <dbReference type="SAM" id="Phobius"/>
    </source>
</evidence>
<name>A0A9Q1KPH6_9CARY</name>
<keyword evidence="1" id="KW-1133">Transmembrane helix</keyword>